<gene>
    <name evidence="5" type="ORF">CCAM_LOCUS2387</name>
</gene>
<organism evidence="5 6">
    <name type="scientific">Cuscuta campestris</name>
    <dbReference type="NCBI Taxonomy" id="132261"/>
    <lineage>
        <taxon>Eukaryota</taxon>
        <taxon>Viridiplantae</taxon>
        <taxon>Streptophyta</taxon>
        <taxon>Embryophyta</taxon>
        <taxon>Tracheophyta</taxon>
        <taxon>Spermatophyta</taxon>
        <taxon>Magnoliopsida</taxon>
        <taxon>eudicotyledons</taxon>
        <taxon>Gunneridae</taxon>
        <taxon>Pentapetalae</taxon>
        <taxon>asterids</taxon>
        <taxon>lamiids</taxon>
        <taxon>Solanales</taxon>
        <taxon>Convolvulaceae</taxon>
        <taxon>Cuscuteae</taxon>
        <taxon>Cuscuta</taxon>
        <taxon>Cuscuta subgen. Grammica</taxon>
        <taxon>Cuscuta sect. Cleistogrammica</taxon>
    </lineage>
</organism>
<keyword evidence="6" id="KW-1185">Reference proteome</keyword>
<evidence type="ECO:0000313" key="6">
    <source>
        <dbReference type="Proteomes" id="UP000595140"/>
    </source>
</evidence>
<keyword evidence="3" id="KW-0464">Manganese</keyword>
<comment type="similarity">
    <text evidence="4">Belongs to the glycosyltransferase 8 family.</text>
</comment>
<protein>
    <recommendedName>
        <fullName evidence="4">Hexosyltransferase</fullName>
        <ecNumber evidence="4">2.4.1.-</ecNumber>
    </recommendedName>
</protein>
<dbReference type="OrthoDB" id="2014201at2759"/>
<sequence length="125" mass="14400">MFFKDKCKRLPYVYNMLVNMLWRHPDKVELTKAKVVHYCADGAKPWRYTGKEDQMGRDEIKVLVNMWWDIYNEPSLDYNSHSPKNISYNNNGVYATYGLDGGESREVVTSADGRNLTTISPLSAA</sequence>
<evidence type="ECO:0000256" key="4">
    <source>
        <dbReference type="RuleBase" id="RU362027"/>
    </source>
</evidence>
<evidence type="ECO:0000256" key="1">
    <source>
        <dbReference type="ARBA" id="ARBA00022676"/>
    </source>
</evidence>
<reference evidence="5 6" key="1">
    <citation type="submission" date="2018-04" db="EMBL/GenBank/DDBJ databases">
        <authorList>
            <person name="Vogel A."/>
        </authorList>
    </citation>
    <scope>NUCLEOTIDE SEQUENCE [LARGE SCALE GENOMIC DNA]</scope>
</reference>
<proteinExistence type="inferred from homology"/>
<dbReference type="InterPro" id="IPR029044">
    <property type="entry name" value="Nucleotide-diphossugar_trans"/>
</dbReference>
<dbReference type="GO" id="GO:0016757">
    <property type="term" value="F:glycosyltransferase activity"/>
    <property type="evidence" value="ECO:0007669"/>
    <property type="project" value="UniProtKB-KW"/>
</dbReference>
<keyword evidence="2" id="KW-0808">Transferase</keyword>
<name>A0A484K3Z5_9ASTE</name>
<accession>A0A484K3Z5</accession>
<evidence type="ECO:0000313" key="5">
    <source>
        <dbReference type="EMBL" id="VFQ60611.1"/>
    </source>
</evidence>
<dbReference type="AlphaFoldDB" id="A0A484K3Z5"/>
<evidence type="ECO:0000256" key="3">
    <source>
        <dbReference type="ARBA" id="ARBA00023211"/>
    </source>
</evidence>
<dbReference type="PANTHER" id="PTHR11183">
    <property type="entry name" value="GLYCOGENIN SUBFAMILY MEMBER"/>
    <property type="match status" value="1"/>
</dbReference>
<dbReference type="EC" id="2.4.1.-" evidence="4"/>
<dbReference type="InterPro" id="IPR050587">
    <property type="entry name" value="GNT1/Glycosyltrans_8"/>
</dbReference>
<dbReference type="EMBL" id="OOIL02000116">
    <property type="protein sequence ID" value="VFQ60611.1"/>
    <property type="molecule type" value="Genomic_DNA"/>
</dbReference>
<evidence type="ECO:0000256" key="2">
    <source>
        <dbReference type="ARBA" id="ARBA00022679"/>
    </source>
</evidence>
<dbReference type="InterPro" id="IPR002495">
    <property type="entry name" value="Glyco_trans_8"/>
</dbReference>
<dbReference type="Proteomes" id="UP000595140">
    <property type="component" value="Unassembled WGS sequence"/>
</dbReference>
<dbReference type="SUPFAM" id="SSF53448">
    <property type="entry name" value="Nucleotide-diphospho-sugar transferases"/>
    <property type="match status" value="1"/>
</dbReference>
<dbReference type="Gene3D" id="3.90.550.10">
    <property type="entry name" value="Spore Coat Polysaccharide Biosynthesis Protein SpsA, Chain A"/>
    <property type="match status" value="1"/>
</dbReference>
<dbReference type="Pfam" id="PF01501">
    <property type="entry name" value="Glyco_transf_8"/>
    <property type="match status" value="1"/>
</dbReference>
<keyword evidence="1" id="KW-0328">Glycosyltransferase</keyword>